<protein>
    <submittedName>
        <fullName evidence="2">Uncharacterized protein</fullName>
    </submittedName>
</protein>
<keyword evidence="3" id="KW-1185">Reference proteome</keyword>
<evidence type="ECO:0000313" key="3">
    <source>
        <dbReference type="Proteomes" id="UP000766486"/>
    </source>
</evidence>
<dbReference type="Proteomes" id="UP000766486">
    <property type="component" value="Unassembled WGS sequence"/>
</dbReference>
<sequence length="103" mass="11140">MVKIQVLTLALAGLAVAIPALTPAELFRRDCPELLETAEEFGCEVYDFGGCEICCDGATDASAECHAGHDDNPCGEGRQQWHFIADAESKLYSCVRAAYGRQQ</sequence>
<name>A0ABY6UXU5_BIOOC</name>
<feature type="chain" id="PRO_5046172623" evidence="1">
    <location>
        <begin position="18"/>
        <end position="103"/>
    </location>
</feature>
<accession>A0ABY6UXU5</accession>
<organism evidence="2 3">
    <name type="scientific">Bionectria ochroleuca</name>
    <name type="common">Gliocladium roseum</name>
    <dbReference type="NCBI Taxonomy" id="29856"/>
    <lineage>
        <taxon>Eukaryota</taxon>
        <taxon>Fungi</taxon>
        <taxon>Dikarya</taxon>
        <taxon>Ascomycota</taxon>
        <taxon>Pezizomycotina</taxon>
        <taxon>Sordariomycetes</taxon>
        <taxon>Hypocreomycetidae</taxon>
        <taxon>Hypocreales</taxon>
        <taxon>Bionectriaceae</taxon>
        <taxon>Clonostachys</taxon>
    </lineage>
</organism>
<gene>
    <name evidence="2" type="ORF">CLO192961_LOCUS441184</name>
</gene>
<keyword evidence="1" id="KW-0732">Signal</keyword>
<evidence type="ECO:0000313" key="2">
    <source>
        <dbReference type="EMBL" id="VUC36273.1"/>
    </source>
</evidence>
<feature type="signal peptide" evidence="1">
    <location>
        <begin position="1"/>
        <end position="17"/>
    </location>
</feature>
<reference evidence="2 3" key="1">
    <citation type="submission" date="2019-06" db="EMBL/GenBank/DDBJ databases">
        <authorList>
            <person name="Broberg M."/>
        </authorList>
    </citation>
    <scope>NUCLEOTIDE SEQUENCE [LARGE SCALE GENOMIC DNA]</scope>
</reference>
<proteinExistence type="predicted"/>
<evidence type="ECO:0000256" key="1">
    <source>
        <dbReference type="SAM" id="SignalP"/>
    </source>
</evidence>
<dbReference type="EMBL" id="CABFNS010000928">
    <property type="protein sequence ID" value="VUC36273.1"/>
    <property type="molecule type" value="Genomic_DNA"/>
</dbReference>
<comment type="caution">
    <text evidence="2">The sequence shown here is derived from an EMBL/GenBank/DDBJ whole genome shotgun (WGS) entry which is preliminary data.</text>
</comment>